<feature type="domain" description="Rv3660c-like CheY-like N-terminal" evidence="1">
    <location>
        <begin position="39"/>
        <end position="138"/>
    </location>
</feature>
<dbReference type="GO" id="GO:0005524">
    <property type="term" value="F:ATP binding"/>
    <property type="evidence" value="ECO:0007669"/>
    <property type="project" value="TreeGrafter"/>
</dbReference>
<dbReference type="InterPro" id="IPR050625">
    <property type="entry name" value="ParA/MinD_ATPase"/>
</dbReference>
<dbReference type="Pfam" id="PF26563">
    <property type="entry name" value="Rv3660c_N"/>
    <property type="match status" value="1"/>
</dbReference>
<evidence type="ECO:0000259" key="1">
    <source>
        <dbReference type="Pfam" id="PF26563"/>
    </source>
</evidence>
<organism evidence="2 3">
    <name type="scientific">Rhodococcus triatomae</name>
    <dbReference type="NCBI Taxonomy" id="300028"/>
    <lineage>
        <taxon>Bacteria</taxon>
        <taxon>Bacillati</taxon>
        <taxon>Actinomycetota</taxon>
        <taxon>Actinomycetes</taxon>
        <taxon>Mycobacteriales</taxon>
        <taxon>Nocardiaceae</taxon>
        <taxon>Rhodococcus</taxon>
    </lineage>
</organism>
<reference evidence="2 3" key="1">
    <citation type="submission" date="2016-10" db="EMBL/GenBank/DDBJ databases">
        <authorList>
            <person name="de Groot N.N."/>
        </authorList>
    </citation>
    <scope>NUCLEOTIDE SEQUENCE [LARGE SCALE GENOMIC DNA]</scope>
    <source>
        <strain evidence="2 3">DSM 44892</strain>
    </source>
</reference>
<dbReference type="InterPro" id="IPR027417">
    <property type="entry name" value="P-loop_NTPase"/>
</dbReference>
<dbReference type="GO" id="GO:0004386">
    <property type="term" value="F:helicase activity"/>
    <property type="evidence" value="ECO:0007669"/>
    <property type="project" value="UniProtKB-KW"/>
</dbReference>
<protein>
    <submittedName>
        <fullName evidence="2">Helicase/secretion neighborhood CpaE-like protein</fullName>
    </submittedName>
</protein>
<keyword evidence="2" id="KW-0378">Hydrolase</keyword>
<dbReference type="AlphaFoldDB" id="A0A1G8IKJ4"/>
<dbReference type="PANTHER" id="PTHR43384">
    <property type="entry name" value="SEPTUM SITE-DETERMINING PROTEIN MIND HOMOLOG, CHLOROPLASTIC-RELATED"/>
    <property type="match status" value="1"/>
</dbReference>
<proteinExistence type="predicted"/>
<dbReference type="RefSeq" id="WP_083343056.1">
    <property type="nucleotide sequence ID" value="NZ_CP048813.1"/>
</dbReference>
<keyword evidence="2" id="KW-0547">Nucleotide-binding</keyword>
<dbReference type="GO" id="GO:0016887">
    <property type="term" value="F:ATP hydrolysis activity"/>
    <property type="evidence" value="ECO:0007669"/>
    <property type="project" value="TreeGrafter"/>
</dbReference>
<dbReference type="GO" id="GO:0051782">
    <property type="term" value="P:negative regulation of cell division"/>
    <property type="evidence" value="ECO:0007669"/>
    <property type="project" value="TreeGrafter"/>
</dbReference>
<keyword evidence="2" id="KW-0067">ATP-binding</keyword>
<dbReference type="Gene3D" id="3.40.50.300">
    <property type="entry name" value="P-loop containing nucleotide triphosphate hydrolases"/>
    <property type="match status" value="1"/>
</dbReference>
<keyword evidence="3" id="KW-1185">Reference proteome</keyword>
<dbReference type="GO" id="GO:0005829">
    <property type="term" value="C:cytosol"/>
    <property type="evidence" value="ECO:0007669"/>
    <property type="project" value="TreeGrafter"/>
</dbReference>
<dbReference type="OrthoDB" id="3252838at2"/>
<name>A0A1G8IKJ4_9NOCA</name>
<evidence type="ECO:0000313" key="3">
    <source>
        <dbReference type="Proteomes" id="UP000183263"/>
    </source>
</evidence>
<dbReference type="EMBL" id="FNDN01000005">
    <property type="protein sequence ID" value="SDI19403.1"/>
    <property type="molecule type" value="Genomic_DNA"/>
</dbReference>
<evidence type="ECO:0000313" key="2">
    <source>
        <dbReference type="EMBL" id="SDI19403.1"/>
    </source>
</evidence>
<dbReference type="NCBIfam" id="TIGR03815">
    <property type="entry name" value="CpaE_hom_Actino"/>
    <property type="match status" value="1"/>
</dbReference>
<dbReference type="Proteomes" id="UP000183263">
    <property type="component" value="Unassembled WGS sequence"/>
</dbReference>
<dbReference type="InterPro" id="IPR059050">
    <property type="entry name" value="Rv3660c_N"/>
</dbReference>
<dbReference type="InterPro" id="IPR022521">
    <property type="entry name" value="Rv3660c"/>
</dbReference>
<dbReference type="GO" id="GO:0009898">
    <property type="term" value="C:cytoplasmic side of plasma membrane"/>
    <property type="evidence" value="ECO:0007669"/>
    <property type="project" value="TreeGrafter"/>
</dbReference>
<dbReference type="PANTHER" id="PTHR43384:SF11">
    <property type="entry name" value="SEPTUM SITE DETERMINING PROTEIN"/>
    <property type="match status" value="1"/>
</dbReference>
<gene>
    <name evidence="2" type="ORF">SAMN05444695_105310</name>
</gene>
<sequence length="392" mass="39911">MDTAEPRYAGGSSRLGDIAGTHDAAPAAEPDDAFVLVVVGAAALLPSIHRVAAAAGRRVVEMPSIHSPEWESAALVVLDTRAAAHRRGGVRRRSGVVIVTEGEPGLAEWKAAAEVGAESVLGLPDDEPALMTSMGERPGTETGTGAVVAVVGGCGGAGASTFSAALASASVADEMTTLLVDADTYGSGLDLTLGLESTPGLRWSGLRVESGRVSATALYDALPRASSGVRVLSCDRVEGESFGPTAAAARAVLEAARSSVEVTVCDVPRPGGEIPGAEIADVLLAESDLVALVVPATVRGCVAAEKVAGRIAQRNPNVGLVVRGPAPGGLRASDVVTAVDRPLLASMRADRAVPGMLEHDGFRLRRRSPLGEAARAVLARLAERPERVGWAA</sequence>
<keyword evidence="2" id="KW-0347">Helicase</keyword>
<accession>A0A1G8IKJ4</accession>
<dbReference type="SUPFAM" id="SSF52540">
    <property type="entry name" value="P-loop containing nucleoside triphosphate hydrolases"/>
    <property type="match status" value="1"/>
</dbReference>